<dbReference type="InterPro" id="IPR013785">
    <property type="entry name" value="Aldolase_TIM"/>
</dbReference>
<dbReference type="EC" id="4.1.3.16" evidence="6"/>
<evidence type="ECO:0000256" key="5">
    <source>
        <dbReference type="ARBA" id="ARBA00023277"/>
    </source>
</evidence>
<proteinExistence type="inferred from homology"/>
<protein>
    <submittedName>
        <fullName evidence="6">Keto-deoxy-phosphogluconate aldolase</fullName>
        <ecNumber evidence="6">4.1.2.14</ecNumber>
        <ecNumber evidence="6">4.1.3.16</ecNumber>
    </submittedName>
</protein>
<keyword evidence="4 6" id="KW-0456">Lyase</keyword>
<dbReference type="SUPFAM" id="SSF51569">
    <property type="entry name" value="Aldolase"/>
    <property type="match status" value="1"/>
</dbReference>
<dbReference type="Gene3D" id="3.20.20.70">
    <property type="entry name" value="Aldolase class I"/>
    <property type="match status" value="1"/>
</dbReference>
<reference evidence="6 7" key="1">
    <citation type="submission" date="2014-12" db="EMBL/GenBank/DDBJ databases">
        <title>Genome sequencing of Brevundimonas nasdae TPW30.</title>
        <authorList>
            <person name="Tan P.W."/>
            <person name="Chan K.-G."/>
        </authorList>
    </citation>
    <scope>NUCLEOTIDE SEQUENCE [LARGE SCALE GENOMIC DNA]</scope>
    <source>
        <strain evidence="6 7">TPW30</strain>
    </source>
</reference>
<comment type="similarity">
    <text evidence="2">Belongs to the KHG/KDPG aldolase family.</text>
</comment>
<evidence type="ECO:0000256" key="1">
    <source>
        <dbReference type="ARBA" id="ARBA00004761"/>
    </source>
</evidence>
<dbReference type="AlphaFoldDB" id="A0A0B4CGL6"/>
<dbReference type="Proteomes" id="UP000031166">
    <property type="component" value="Unassembled WGS sequence"/>
</dbReference>
<organism evidence="6 7">
    <name type="scientific">Brevundimonas nasdae</name>
    <dbReference type="NCBI Taxonomy" id="172043"/>
    <lineage>
        <taxon>Bacteria</taxon>
        <taxon>Pseudomonadati</taxon>
        <taxon>Pseudomonadota</taxon>
        <taxon>Alphaproteobacteria</taxon>
        <taxon>Caulobacterales</taxon>
        <taxon>Caulobacteraceae</taxon>
        <taxon>Brevundimonas</taxon>
    </lineage>
</organism>
<dbReference type="EMBL" id="JWSY01000004">
    <property type="protein sequence ID" value="KIC60404.1"/>
    <property type="molecule type" value="Genomic_DNA"/>
</dbReference>
<comment type="caution">
    <text evidence="6">The sequence shown here is derived from an EMBL/GenBank/DDBJ whole genome shotgun (WGS) entry which is preliminary data.</text>
</comment>
<dbReference type="STRING" id="172043.RM53_02800"/>
<dbReference type="PANTHER" id="PTHR30246:SF1">
    <property type="entry name" value="2-DEHYDRO-3-DEOXY-6-PHOSPHOGALACTONATE ALDOLASE-RELATED"/>
    <property type="match status" value="1"/>
</dbReference>
<dbReference type="PANTHER" id="PTHR30246">
    <property type="entry name" value="2-KETO-3-DEOXY-6-PHOSPHOGLUCONATE ALDOLASE"/>
    <property type="match status" value="1"/>
</dbReference>
<dbReference type="InterPro" id="IPR000887">
    <property type="entry name" value="Aldlse_KDPG_KHG"/>
</dbReference>
<dbReference type="RefSeq" id="WP_039244187.1">
    <property type="nucleotide sequence ID" value="NZ_JWSY01000004.1"/>
</dbReference>
<evidence type="ECO:0000256" key="3">
    <source>
        <dbReference type="ARBA" id="ARBA00011233"/>
    </source>
</evidence>
<comment type="pathway">
    <text evidence="1">Carbohydrate acid metabolism.</text>
</comment>
<name>A0A0B4CGL6_9CAUL</name>
<dbReference type="EC" id="4.1.2.14" evidence="6"/>
<dbReference type="GO" id="GO:0008675">
    <property type="term" value="F:2-dehydro-3-deoxy-phosphogluconate aldolase activity"/>
    <property type="evidence" value="ECO:0007669"/>
    <property type="project" value="UniProtKB-EC"/>
</dbReference>
<dbReference type="GO" id="GO:0008700">
    <property type="term" value="F:(R,S)-4-hydroxy-2-oxoglutarate aldolase activity"/>
    <property type="evidence" value="ECO:0007669"/>
    <property type="project" value="UniProtKB-EC"/>
</dbReference>
<evidence type="ECO:0000256" key="2">
    <source>
        <dbReference type="ARBA" id="ARBA00006906"/>
    </source>
</evidence>
<comment type="subunit">
    <text evidence="3">Homotrimer.</text>
</comment>
<evidence type="ECO:0000256" key="4">
    <source>
        <dbReference type="ARBA" id="ARBA00023239"/>
    </source>
</evidence>
<accession>A0A0B4CGL6</accession>
<gene>
    <name evidence="6" type="ORF">RM53_02800</name>
</gene>
<dbReference type="CDD" id="cd00452">
    <property type="entry name" value="KDPG_aldolase"/>
    <property type="match status" value="1"/>
</dbReference>
<keyword evidence="5" id="KW-0119">Carbohydrate metabolism</keyword>
<sequence>MAHDRVSVLQALQTQGVCPVFYHPDAEVSLNVIRACARGGAPVVEFTNRGDFACDLFGEINRELIKTDPNVVLGIGSVVDAGTASLYLNRGARFVVSPCLIPDVAKVCNRRMVAYFPGCGSVTDIGEAHELGCDIVKLFPGSSVGGPDFVKAVKGPMPWVKIMPTGGVDPDEASIAKWFGAGIVAAGMGSKLVTDDAVKSGDWAAIEASVRSAVDAVAAFRASRKG</sequence>
<dbReference type="NCBIfam" id="NF005499">
    <property type="entry name" value="PRK07114.1"/>
    <property type="match status" value="1"/>
</dbReference>
<evidence type="ECO:0000313" key="6">
    <source>
        <dbReference type="EMBL" id="KIC60404.1"/>
    </source>
</evidence>
<dbReference type="Pfam" id="PF01081">
    <property type="entry name" value="Aldolase"/>
    <property type="match status" value="1"/>
</dbReference>
<evidence type="ECO:0000313" key="7">
    <source>
        <dbReference type="Proteomes" id="UP000031166"/>
    </source>
</evidence>